<proteinExistence type="predicted"/>
<dbReference type="RefSeq" id="WP_191763676.1">
    <property type="nucleotide sequence ID" value="NZ_JACSPM010000001.1"/>
</dbReference>
<reference evidence="3 4" key="1">
    <citation type="submission" date="2020-08" db="EMBL/GenBank/DDBJ databases">
        <title>A Genomic Blueprint of the Chicken Gut Microbiome.</title>
        <authorList>
            <person name="Gilroy R."/>
            <person name="Ravi A."/>
            <person name="Getino M."/>
            <person name="Pursley I."/>
            <person name="Horton D.L."/>
            <person name="Alikhan N.-F."/>
            <person name="Baker D."/>
            <person name="Gharbi K."/>
            <person name="Hall N."/>
            <person name="Watson M."/>
            <person name="Adriaenssens E.M."/>
            <person name="Foster-Nyarko E."/>
            <person name="Jarju S."/>
            <person name="Secka A."/>
            <person name="Antonio M."/>
            <person name="Oren A."/>
            <person name="Chaudhuri R."/>
            <person name="La Ragione R.M."/>
            <person name="Hildebrand F."/>
            <person name="Pallen M.J."/>
        </authorList>
    </citation>
    <scope>NUCLEOTIDE SEQUENCE [LARGE SCALE GENOMIC DNA]</scope>
    <source>
        <strain evidence="3 4">Sa1CUA4</strain>
    </source>
</reference>
<sequence>MTDRRRRVKPVPIVAGATLLVALMAACTPSNPTSTERSPDPADPTPLSTRVPSDECSHGVVIEWDGSPGPSTRAGAIQEQLDWHEQALVAGPQRPGDIDRTAARIAVRTLRAGLEALPDAEAGAARYDTVVVEPIAEDGALLGSIRIEHHGGGGYRVGIFGAVGFDTDGPQCTPG</sequence>
<feature type="signal peptide" evidence="2">
    <location>
        <begin position="1"/>
        <end position="32"/>
    </location>
</feature>
<dbReference type="PROSITE" id="PS51257">
    <property type="entry name" value="PROKAR_LIPOPROTEIN"/>
    <property type="match status" value="1"/>
</dbReference>
<keyword evidence="2" id="KW-0732">Signal</keyword>
<feature type="region of interest" description="Disordered" evidence="1">
    <location>
        <begin position="29"/>
        <end position="53"/>
    </location>
</feature>
<name>A0ABR8WZ13_9MICO</name>
<accession>A0ABR8WZ13</accession>
<keyword evidence="4" id="KW-1185">Reference proteome</keyword>
<dbReference type="EMBL" id="JACSPM010000001">
    <property type="protein sequence ID" value="MBD8022319.1"/>
    <property type="molecule type" value="Genomic_DNA"/>
</dbReference>
<gene>
    <name evidence="3" type="ORF">H9622_01780</name>
</gene>
<comment type="caution">
    <text evidence="3">The sequence shown here is derived from an EMBL/GenBank/DDBJ whole genome shotgun (WGS) entry which is preliminary data.</text>
</comment>
<evidence type="ECO:0008006" key="5">
    <source>
        <dbReference type="Google" id="ProtNLM"/>
    </source>
</evidence>
<dbReference type="Proteomes" id="UP000602532">
    <property type="component" value="Unassembled WGS sequence"/>
</dbReference>
<evidence type="ECO:0000313" key="4">
    <source>
        <dbReference type="Proteomes" id="UP000602532"/>
    </source>
</evidence>
<feature type="chain" id="PRO_5047170448" description="Lipoprotein" evidence="2">
    <location>
        <begin position="33"/>
        <end position="175"/>
    </location>
</feature>
<evidence type="ECO:0000256" key="2">
    <source>
        <dbReference type="SAM" id="SignalP"/>
    </source>
</evidence>
<evidence type="ECO:0000313" key="3">
    <source>
        <dbReference type="EMBL" id="MBD8022319.1"/>
    </source>
</evidence>
<evidence type="ECO:0000256" key="1">
    <source>
        <dbReference type="SAM" id="MobiDB-lite"/>
    </source>
</evidence>
<organism evidence="3 4">
    <name type="scientific">Microbacterium gallinarum</name>
    <dbReference type="NCBI Taxonomy" id="2762209"/>
    <lineage>
        <taxon>Bacteria</taxon>
        <taxon>Bacillati</taxon>
        <taxon>Actinomycetota</taxon>
        <taxon>Actinomycetes</taxon>
        <taxon>Micrococcales</taxon>
        <taxon>Microbacteriaceae</taxon>
        <taxon>Microbacterium</taxon>
    </lineage>
</organism>
<protein>
    <recommendedName>
        <fullName evidence="5">Lipoprotein</fullName>
    </recommendedName>
</protein>